<dbReference type="PROSITE" id="PS51257">
    <property type="entry name" value="PROKAR_LIPOPROTEIN"/>
    <property type="match status" value="1"/>
</dbReference>
<evidence type="ECO:0000313" key="1">
    <source>
        <dbReference type="EMBL" id="SMG39723.1"/>
    </source>
</evidence>
<dbReference type="STRING" id="561061.SAMN05660862_2807"/>
<name>A0A1X7KFF3_9SPHI</name>
<reference evidence="1 2" key="1">
    <citation type="submission" date="2017-04" db="EMBL/GenBank/DDBJ databases">
        <authorList>
            <person name="Afonso C.L."/>
            <person name="Miller P.J."/>
            <person name="Scott M.A."/>
            <person name="Spackman E."/>
            <person name="Goraichik I."/>
            <person name="Dimitrov K.M."/>
            <person name="Suarez D.L."/>
            <person name="Swayne D.E."/>
        </authorList>
    </citation>
    <scope>NUCLEOTIDE SEQUENCE [LARGE SCALE GENOMIC DNA]</scope>
    <source>
        <strain evidence="1 2">DSM 22418</strain>
    </source>
</reference>
<accession>A0A1X7KFF3</accession>
<dbReference type="SUPFAM" id="SSF50969">
    <property type="entry name" value="YVTN repeat-like/Quinoprotein amine dehydrogenase"/>
    <property type="match status" value="1"/>
</dbReference>
<dbReference type="InterPro" id="IPR011044">
    <property type="entry name" value="Quino_amine_DH_bsu"/>
</dbReference>
<dbReference type="Proteomes" id="UP000192980">
    <property type="component" value="Unassembled WGS sequence"/>
</dbReference>
<protein>
    <recommendedName>
        <fullName evidence="3">TolB-like 6-blade propeller-like</fullName>
    </recommendedName>
</protein>
<sequence length="401" mass="46643">MRRVVLLLYFISIFLFSCQQPTERNVDPNFVLCLFNKDESPTSFLLVESLDEDKSSTAVQIPLSTSRIREREYIQKHGFFYRLSNRNNVFTKYQIQGSSLVLVDSLQLNNSNFETFSWIDDEHLVAVSREDVQEKKSQARVYQIDVKSMKIVRQDTIILPYATDEFWALHVGLVHVDKDDLWLAYSFFKSKGKYGHTTSDTTYYATLDYRSFQLKNIQKETRSTYPGGFNIIQSYSFEDEKGDYYFMTNPGIALGNNIKLPTAIFRKMKGQSLVDEAFMIDISAAVGNHAYGLWYVGEGKAIIRNEQKELYTDFSNHHSVYQFEYRLVDLASGKIEKIPFPLDKGTQKENVWSDKKYIYAAIDDANDDHRVWKYNLQTKEVTKGIKLPSSTNYTVRLDYLK</sequence>
<proteinExistence type="predicted"/>
<dbReference type="AlphaFoldDB" id="A0A1X7KFF3"/>
<keyword evidence="2" id="KW-1185">Reference proteome</keyword>
<dbReference type="EMBL" id="FXAU01000005">
    <property type="protein sequence ID" value="SMG39723.1"/>
    <property type="molecule type" value="Genomic_DNA"/>
</dbReference>
<dbReference type="RefSeq" id="WP_144036581.1">
    <property type="nucleotide sequence ID" value="NZ_FXAU01000005.1"/>
</dbReference>
<gene>
    <name evidence="1" type="ORF">SAMN05660862_2807</name>
</gene>
<evidence type="ECO:0008006" key="3">
    <source>
        <dbReference type="Google" id="ProtNLM"/>
    </source>
</evidence>
<evidence type="ECO:0000313" key="2">
    <source>
        <dbReference type="Proteomes" id="UP000192980"/>
    </source>
</evidence>
<organism evidence="1 2">
    <name type="scientific">Sphingobacterium psychroaquaticum</name>
    <dbReference type="NCBI Taxonomy" id="561061"/>
    <lineage>
        <taxon>Bacteria</taxon>
        <taxon>Pseudomonadati</taxon>
        <taxon>Bacteroidota</taxon>
        <taxon>Sphingobacteriia</taxon>
        <taxon>Sphingobacteriales</taxon>
        <taxon>Sphingobacteriaceae</taxon>
        <taxon>Sphingobacterium</taxon>
    </lineage>
</organism>
<dbReference type="OrthoDB" id="736172at2"/>